<gene>
    <name evidence="1" type="ORF">BGHDH14_bgh04959</name>
</gene>
<evidence type="ECO:0000313" key="1">
    <source>
        <dbReference type="EMBL" id="CCU76433.1"/>
    </source>
</evidence>
<dbReference type="GO" id="GO:0004519">
    <property type="term" value="F:endonuclease activity"/>
    <property type="evidence" value="ECO:0007669"/>
    <property type="project" value="UniProtKB-KW"/>
</dbReference>
<organism evidence="1 2">
    <name type="scientific">Blumeria graminis f. sp. hordei (strain DH14)</name>
    <name type="common">Barley powdery mildew</name>
    <name type="synonym">Oidium monilioides f. sp. hordei</name>
    <dbReference type="NCBI Taxonomy" id="546991"/>
    <lineage>
        <taxon>Eukaryota</taxon>
        <taxon>Fungi</taxon>
        <taxon>Dikarya</taxon>
        <taxon>Ascomycota</taxon>
        <taxon>Pezizomycotina</taxon>
        <taxon>Leotiomycetes</taxon>
        <taxon>Erysiphales</taxon>
        <taxon>Erysiphaceae</taxon>
        <taxon>Blumeria</taxon>
        <taxon>Blumeria hordei</taxon>
    </lineage>
</organism>
<dbReference type="InParanoid" id="N1JF69"/>
<protein>
    <submittedName>
        <fullName evidence="1">Endonuclease/reverse transcriptase</fullName>
    </submittedName>
</protein>
<keyword evidence="1" id="KW-0378">Hydrolase</keyword>
<dbReference type="HOGENOM" id="CLU_662195_0_0_1"/>
<dbReference type="OrthoDB" id="4526357at2759"/>
<keyword evidence="2" id="KW-1185">Reference proteome</keyword>
<keyword evidence="1" id="KW-0255">Endonuclease</keyword>
<evidence type="ECO:0000313" key="2">
    <source>
        <dbReference type="Proteomes" id="UP000015441"/>
    </source>
</evidence>
<keyword evidence="1" id="KW-0540">Nuclease</keyword>
<dbReference type="AlphaFoldDB" id="N1JF69"/>
<sequence>MTLLKTKPSVPFNASRAREAQNLFGSLARLLDEYCSSHARAILPESQAQALHNCTSELATIAAKHFNAYMHGTSNIEDPCPVKTAKVNAPQSYADDRLFVRLSSNSPLRTASGYAIQTHLKSKLGRQSQLLSSAMSTKTGFALRPSAGNADALNEKLATVDLFGTAPIEKSSPWTSYWIENRVTIEAVTAAVASAASATPVSVLASQDNETNPDSPDTSWIVRFPQDHSRLSCILYLFGCRTVNRILPKRSRACSSATRCRLCGSTQHTEKDHNNLCAAPAGHIYPWRCIHCHGPHPADDPTCELRPQPSNPPKIKSQVIDIRRIFSGACIRCQVEAGCVKPSETMQGISTSHSVHHTSYPALSQGAGPSRIAAAAKRTLFLNPFEILKTSAGASDDQMEL</sequence>
<keyword evidence="1" id="KW-0808">Transferase</keyword>
<proteinExistence type="predicted"/>
<dbReference type="GO" id="GO:0003964">
    <property type="term" value="F:RNA-directed DNA polymerase activity"/>
    <property type="evidence" value="ECO:0007669"/>
    <property type="project" value="UniProtKB-KW"/>
</dbReference>
<comment type="caution">
    <text evidence="1">The sequence shown here is derived from an EMBL/GenBank/DDBJ whole genome shotgun (WGS) entry which is preliminary data.</text>
</comment>
<dbReference type="Proteomes" id="UP000015441">
    <property type="component" value="Unassembled WGS sequence"/>
</dbReference>
<keyword evidence="1" id="KW-0548">Nucleotidyltransferase</keyword>
<dbReference type="EMBL" id="CAUH01002567">
    <property type="protein sequence ID" value="CCU76433.1"/>
    <property type="molecule type" value="Genomic_DNA"/>
</dbReference>
<reference evidence="1 2" key="1">
    <citation type="journal article" date="2010" name="Science">
        <title>Genome expansion and gene loss in powdery mildew fungi reveal tradeoffs in extreme parasitism.</title>
        <authorList>
            <person name="Spanu P.D."/>
            <person name="Abbott J.C."/>
            <person name="Amselem J."/>
            <person name="Burgis T.A."/>
            <person name="Soanes D.M."/>
            <person name="Stueber K."/>
            <person name="Ver Loren van Themaat E."/>
            <person name="Brown J.K.M."/>
            <person name="Butcher S.A."/>
            <person name="Gurr S.J."/>
            <person name="Lebrun M.-H."/>
            <person name="Ridout C.J."/>
            <person name="Schulze-Lefert P."/>
            <person name="Talbot N.J."/>
            <person name="Ahmadinejad N."/>
            <person name="Ametz C."/>
            <person name="Barton G.R."/>
            <person name="Benjdia M."/>
            <person name="Bidzinski P."/>
            <person name="Bindschedler L.V."/>
            <person name="Both M."/>
            <person name="Brewer M.T."/>
            <person name="Cadle-Davidson L."/>
            <person name="Cadle-Davidson M.M."/>
            <person name="Collemare J."/>
            <person name="Cramer R."/>
            <person name="Frenkel O."/>
            <person name="Godfrey D."/>
            <person name="Harriman J."/>
            <person name="Hoede C."/>
            <person name="King B.C."/>
            <person name="Klages S."/>
            <person name="Kleemann J."/>
            <person name="Knoll D."/>
            <person name="Koti P.S."/>
            <person name="Kreplak J."/>
            <person name="Lopez-Ruiz F.J."/>
            <person name="Lu X."/>
            <person name="Maekawa T."/>
            <person name="Mahanil S."/>
            <person name="Micali C."/>
            <person name="Milgroom M.G."/>
            <person name="Montana G."/>
            <person name="Noir S."/>
            <person name="O'Connell R.J."/>
            <person name="Oberhaensli S."/>
            <person name="Parlange F."/>
            <person name="Pedersen C."/>
            <person name="Quesneville H."/>
            <person name="Reinhardt R."/>
            <person name="Rott M."/>
            <person name="Sacristan S."/>
            <person name="Schmidt S.M."/>
            <person name="Schoen M."/>
            <person name="Skamnioti P."/>
            <person name="Sommer H."/>
            <person name="Stephens A."/>
            <person name="Takahara H."/>
            <person name="Thordal-Christensen H."/>
            <person name="Vigouroux M."/>
            <person name="Wessling R."/>
            <person name="Wicker T."/>
            <person name="Panstruga R."/>
        </authorList>
    </citation>
    <scope>NUCLEOTIDE SEQUENCE [LARGE SCALE GENOMIC DNA]</scope>
    <source>
        <strain evidence="1">DH14</strain>
    </source>
</reference>
<accession>N1JF69</accession>
<name>N1JF69_BLUG1</name>
<keyword evidence="1" id="KW-0695">RNA-directed DNA polymerase</keyword>
<dbReference type="eggNOG" id="KOG1075">
    <property type="taxonomic scope" value="Eukaryota"/>
</dbReference>